<keyword evidence="5 7" id="KW-0413">Isomerase</keyword>
<dbReference type="GO" id="GO:0003755">
    <property type="term" value="F:peptidyl-prolyl cis-trans isomerase activity"/>
    <property type="evidence" value="ECO:0007669"/>
    <property type="project" value="UniProtKB-KW"/>
</dbReference>
<dbReference type="EMBL" id="FCNZ02000004">
    <property type="protein sequence ID" value="SAL27054.1"/>
    <property type="molecule type" value="Genomic_DNA"/>
</dbReference>
<reference evidence="7" key="1">
    <citation type="submission" date="2016-01" db="EMBL/GenBank/DDBJ databases">
        <authorList>
            <person name="Peeters Charlotte."/>
        </authorList>
    </citation>
    <scope>NUCLEOTIDE SEQUENCE</scope>
    <source>
        <strain evidence="7">LMG 22936</strain>
    </source>
</reference>
<evidence type="ECO:0000259" key="6">
    <source>
        <dbReference type="PROSITE" id="PS50198"/>
    </source>
</evidence>
<dbReference type="EC" id="5.2.1.8" evidence="3"/>
<evidence type="ECO:0000256" key="5">
    <source>
        <dbReference type="PROSITE-ProRule" id="PRU00278"/>
    </source>
</evidence>
<dbReference type="PANTHER" id="PTHR47245">
    <property type="entry name" value="PEPTIDYLPROLYL ISOMERASE"/>
    <property type="match status" value="1"/>
</dbReference>
<sequence>MTAIVRIDEEVVDVSEFVRLLKLNGQFDSLIEQLVRDKLTVRAAKQHGVTVSADEIQTRADQFRRIRGLHRASDMNNYLDALGVSLDEFEVFITETLYQEKMLEQVGTEAGIEEYFQLNSPKFDSIEVSHIVLDTEGKAKEMISYLHDDPESFAEMAREHSVADTREEGGKIGRVLRGQLRTDIEAKVFNASVDELLGPFPAADGSSFEIFSVTAKHPAKLDEDATAEIRRLLREEWLAARAQEHVIEAR</sequence>
<feature type="domain" description="PpiC" evidence="6">
    <location>
        <begin position="123"/>
        <end position="215"/>
    </location>
</feature>
<comment type="similarity">
    <text evidence="2">Belongs to the PpiC/parvulin rotamase family.</text>
</comment>
<dbReference type="InterPro" id="IPR050245">
    <property type="entry name" value="PrsA_foldase"/>
</dbReference>
<dbReference type="Proteomes" id="UP000054717">
    <property type="component" value="Unassembled WGS sequence"/>
</dbReference>
<gene>
    <name evidence="7" type="primary">prsA2</name>
    <name evidence="7" type="ORF">AWB66_01595</name>
</gene>
<comment type="caution">
    <text evidence="7">The sequence shown here is derived from an EMBL/GenBank/DDBJ whole genome shotgun (WGS) entry which is preliminary data.</text>
</comment>
<evidence type="ECO:0000256" key="3">
    <source>
        <dbReference type="ARBA" id="ARBA00013194"/>
    </source>
</evidence>
<comment type="catalytic activity">
    <reaction evidence="1">
        <text>[protein]-peptidylproline (omega=180) = [protein]-peptidylproline (omega=0)</text>
        <dbReference type="Rhea" id="RHEA:16237"/>
        <dbReference type="Rhea" id="RHEA-COMP:10747"/>
        <dbReference type="Rhea" id="RHEA-COMP:10748"/>
        <dbReference type="ChEBI" id="CHEBI:83833"/>
        <dbReference type="ChEBI" id="CHEBI:83834"/>
        <dbReference type="EC" id="5.2.1.8"/>
    </reaction>
</comment>
<dbReference type="Gene3D" id="3.10.50.40">
    <property type="match status" value="1"/>
</dbReference>
<dbReference type="PROSITE" id="PS50198">
    <property type="entry name" value="PPIC_PPIASE_2"/>
    <property type="match status" value="1"/>
</dbReference>
<evidence type="ECO:0000256" key="4">
    <source>
        <dbReference type="ARBA" id="ARBA00023110"/>
    </source>
</evidence>
<dbReference type="Pfam" id="PF00639">
    <property type="entry name" value="Rotamase"/>
    <property type="match status" value="1"/>
</dbReference>
<accession>A0A158G4L2</accession>
<keyword evidence="4 5" id="KW-0697">Rotamase</keyword>
<dbReference type="Gene3D" id="1.10.4030.10">
    <property type="entry name" value="Porin chaperone SurA, peptide-binding domain"/>
    <property type="match status" value="1"/>
</dbReference>
<dbReference type="STRING" id="326475.AWB66_01595"/>
<keyword evidence="8" id="KW-1185">Reference proteome</keyword>
<organism evidence="7 8">
    <name type="scientific">Caballeronia telluris</name>
    <dbReference type="NCBI Taxonomy" id="326475"/>
    <lineage>
        <taxon>Bacteria</taxon>
        <taxon>Pseudomonadati</taxon>
        <taxon>Pseudomonadota</taxon>
        <taxon>Betaproteobacteria</taxon>
        <taxon>Burkholderiales</taxon>
        <taxon>Burkholderiaceae</taxon>
        <taxon>Caballeronia</taxon>
    </lineage>
</organism>
<dbReference type="RefSeq" id="WP_087629724.1">
    <property type="nucleotide sequence ID" value="NZ_FCNZ02000004.1"/>
</dbReference>
<dbReference type="InterPro" id="IPR027304">
    <property type="entry name" value="Trigger_fact/SurA_dom_sf"/>
</dbReference>
<protein>
    <recommendedName>
        <fullName evidence="3">peptidylprolyl isomerase</fullName>
        <ecNumber evidence="3">5.2.1.8</ecNumber>
    </recommendedName>
</protein>
<evidence type="ECO:0000256" key="2">
    <source>
        <dbReference type="ARBA" id="ARBA00007656"/>
    </source>
</evidence>
<dbReference type="SUPFAM" id="SSF109998">
    <property type="entry name" value="Triger factor/SurA peptide-binding domain-like"/>
    <property type="match status" value="1"/>
</dbReference>
<dbReference type="SUPFAM" id="SSF54534">
    <property type="entry name" value="FKBP-like"/>
    <property type="match status" value="1"/>
</dbReference>
<dbReference type="PANTHER" id="PTHR47245:SF2">
    <property type="entry name" value="PEPTIDYL-PROLYL CIS-TRANS ISOMERASE HP_0175-RELATED"/>
    <property type="match status" value="1"/>
</dbReference>
<dbReference type="AlphaFoldDB" id="A0A158G4L2"/>
<name>A0A158G4L2_9BURK</name>
<proteinExistence type="inferred from homology"/>
<evidence type="ECO:0000313" key="7">
    <source>
        <dbReference type="EMBL" id="SAL27054.1"/>
    </source>
</evidence>
<evidence type="ECO:0000256" key="1">
    <source>
        <dbReference type="ARBA" id="ARBA00000971"/>
    </source>
</evidence>
<evidence type="ECO:0000313" key="8">
    <source>
        <dbReference type="Proteomes" id="UP000054717"/>
    </source>
</evidence>
<dbReference type="InterPro" id="IPR000297">
    <property type="entry name" value="PPIase_PpiC"/>
</dbReference>
<dbReference type="InterPro" id="IPR046357">
    <property type="entry name" value="PPIase_dom_sf"/>
</dbReference>